<dbReference type="EMBL" id="BDJL01000053">
    <property type="protein sequence ID" value="GAV25612.1"/>
    <property type="molecule type" value="Genomic_DNA"/>
</dbReference>
<keyword evidence="2" id="KW-1133">Transmembrane helix</keyword>
<feature type="signal peptide" evidence="3">
    <location>
        <begin position="1"/>
        <end position="21"/>
    </location>
</feature>
<dbReference type="STRING" id="661089.ciss_15450"/>
<name>A0A1L8D356_9THEO</name>
<evidence type="ECO:0000256" key="2">
    <source>
        <dbReference type="SAM" id="Phobius"/>
    </source>
</evidence>
<proteinExistence type="predicted"/>
<dbReference type="Proteomes" id="UP000187338">
    <property type="component" value="Unassembled WGS sequence"/>
</dbReference>
<reference evidence="5" key="1">
    <citation type="submission" date="2016-12" db="EMBL/GenBank/DDBJ databases">
        <title>Draft Genome Sequences od Carboxydothermus pertinax and islandicus, Hydrogenogenic Carboxydotrophic Bacteria.</title>
        <authorList>
            <person name="Fukuyama Y."/>
            <person name="Ohmae K."/>
            <person name="Yoneda Y."/>
            <person name="Yoshida T."/>
            <person name="Sako Y."/>
        </authorList>
    </citation>
    <scope>NUCLEOTIDE SEQUENCE [LARGE SCALE GENOMIC DNA]</scope>
    <source>
        <strain evidence="5">SET</strain>
    </source>
</reference>
<dbReference type="RefSeq" id="WP_075865762.1">
    <property type="nucleotide sequence ID" value="NZ_BDJL01000053.1"/>
</dbReference>
<evidence type="ECO:0000256" key="1">
    <source>
        <dbReference type="SAM" id="Coils"/>
    </source>
</evidence>
<evidence type="ECO:0000256" key="3">
    <source>
        <dbReference type="SAM" id="SignalP"/>
    </source>
</evidence>
<keyword evidence="2" id="KW-0472">Membrane</keyword>
<comment type="caution">
    <text evidence="4">The sequence shown here is derived from an EMBL/GenBank/DDBJ whole genome shotgun (WGS) entry which is preliminary data.</text>
</comment>
<keyword evidence="2" id="KW-0812">Transmembrane</keyword>
<dbReference type="OrthoDB" id="1724113at2"/>
<keyword evidence="5" id="KW-1185">Reference proteome</keyword>
<feature type="chain" id="PRO_5039712676" evidence="3">
    <location>
        <begin position="22"/>
        <end position="328"/>
    </location>
</feature>
<protein>
    <submittedName>
        <fullName evidence="4">Uncharacterized protein</fullName>
    </submittedName>
</protein>
<feature type="transmembrane region" description="Helical" evidence="2">
    <location>
        <begin position="295"/>
        <end position="316"/>
    </location>
</feature>
<feature type="coiled-coil region" evidence="1">
    <location>
        <begin position="261"/>
        <end position="295"/>
    </location>
</feature>
<evidence type="ECO:0000313" key="4">
    <source>
        <dbReference type="EMBL" id="GAV25612.1"/>
    </source>
</evidence>
<dbReference type="AlphaFoldDB" id="A0A1L8D356"/>
<accession>A0A1L8D356</accession>
<sequence length="328" mass="37957">MFKNFFKVIIIFLILNSLAYAEQFKSTETSPSNSKFVVIFIDGFTQEKLYQNYLPNLVNLYEMGYSGAIEGQDLAFQQTIERILKLKGFATSFPILAEKYGYEVYGYGFNLKNYSGIKYLPNLNYFETKLGSKEKCGFILAFKKGQEKLADKIVEKLYETGSLKNTVVALIGSSNEGVFSIFAQKLKKNVRAEILLDDGIISIISLALGIYPQREWGPILWSAIYTGDWEQDNQNKLKEQKEIFNYVLMLRQSVRNKDLEIAKYFLEKEKLLTKLERKNAENQRLTGIIKELKRLILTLKLLALLIFIIGLLALFFEYKILKKKYLLF</sequence>
<keyword evidence="3" id="KW-0732">Signal</keyword>
<organism evidence="4 5">
    <name type="scientific">Carboxydothermus islandicus</name>
    <dbReference type="NCBI Taxonomy" id="661089"/>
    <lineage>
        <taxon>Bacteria</taxon>
        <taxon>Bacillati</taxon>
        <taxon>Bacillota</taxon>
        <taxon>Clostridia</taxon>
        <taxon>Thermoanaerobacterales</taxon>
        <taxon>Thermoanaerobacteraceae</taxon>
        <taxon>Carboxydothermus</taxon>
    </lineage>
</organism>
<keyword evidence="1" id="KW-0175">Coiled coil</keyword>
<evidence type="ECO:0000313" key="5">
    <source>
        <dbReference type="Proteomes" id="UP000187338"/>
    </source>
</evidence>
<gene>
    <name evidence="4" type="ORF">ciss_15450</name>
</gene>